<dbReference type="PROSITE" id="PS50068">
    <property type="entry name" value="LDLRA_2"/>
    <property type="match status" value="3"/>
</dbReference>
<keyword evidence="6 7" id="KW-1015">Disulfide bond</keyword>
<dbReference type="PRINTS" id="PR00261">
    <property type="entry name" value="LDLRECEPTOR"/>
</dbReference>
<dbReference type="CDD" id="cd00112">
    <property type="entry name" value="LDLa"/>
    <property type="match status" value="2"/>
</dbReference>
<dbReference type="SMART" id="SM00192">
    <property type="entry name" value="LDLa"/>
    <property type="match status" value="5"/>
</dbReference>
<keyword evidence="3" id="KW-0677">Repeat</keyword>
<evidence type="ECO:0000256" key="1">
    <source>
        <dbReference type="ARBA" id="ARBA00004167"/>
    </source>
</evidence>
<dbReference type="AlphaFoldDB" id="A0A815CCE1"/>
<reference evidence="9" key="1">
    <citation type="submission" date="2021-02" db="EMBL/GenBank/DDBJ databases">
        <authorList>
            <person name="Nowell W R."/>
        </authorList>
    </citation>
    <scope>NUCLEOTIDE SEQUENCE</scope>
</reference>
<proteinExistence type="predicted"/>
<dbReference type="GO" id="GO:0005886">
    <property type="term" value="C:plasma membrane"/>
    <property type="evidence" value="ECO:0007669"/>
    <property type="project" value="TreeGrafter"/>
</dbReference>
<feature type="domain" description="EGF-like" evidence="8">
    <location>
        <begin position="917"/>
        <end position="928"/>
    </location>
</feature>
<accession>A0A815CCE1</accession>
<dbReference type="InterPro" id="IPR002172">
    <property type="entry name" value="LDrepeatLR_classA_rpt"/>
</dbReference>
<name>A0A815CCE1_9BILA</name>
<comment type="caution">
    <text evidence="7">Lacks conserved residue(s) required for the propagation of feature annotation.</text>
</comment>
<dbReference type="InterPro" id="IPR036055">
    <property type="entry name" value="LDL_receptor-like_sf"/>
</dbReference>
<evidence type="ECO:0000256" key="5">
    <source>
        <dbReference type="ARBA" id="ARBA00023136"/>
    </source>
</evidence>
<keyword evidence="5" id="KW-0472">Membrane</keyword>
<comment type="caution">
    <text evidence="9">The sequence shown here is derived from an EMBL/GenBank/DDBJ whole genome shotgun (WGS) entry which is preliminary data.</text>
</comment>
<dbReference type="GO" id="GO:0016192">
    <property type="term" value="P:vesicle-mediated transport"/>
    <property type="evidence" value="ECO:0007669"/>
    <property type="project" value="UniProtKB-ARBA"/>
</dbReference>
<sequence length="1121" mass="130655">MCSSSGKKITYIDLQTLNISPNEVLRWSSSVEKADEYAAYLFNSSLFYDAENIFLCNCSNPSVFGKFCEYELFFNSQSFHNTIIKQFEMKYEDIYSSQIYGNILCYTTLICDYGLLCLDWRNICDGAQNCINGKDEENCDLLEFNECEEDEYRCANGQCIADVYWMDGWLESSRECMDYSDENRFYLGGGCLIELRSFDCDERLCPTSSWSCGDGQCIMSLQRFSYQTFQKNLQQCSTLRDCNFACETCQHEDLWTLENGLCWPFLKKEYSKLELATTVDDDLCVLNLKCELVGISEETKCNCILDEVCRFDYDDEDEFVKLCSHPIQYPPHGLYRPYLSTYYTYDNFFFETLMPSIYTVNGSIKCRGYQGVTLKEEIDLKLGTGNNFGNSTIFLPSITAFSSGFESVFCFNENTYQNKSNDAPKFDELCWSEKTRTLNTNKSYSFQNVCPTNPQCLSSYRINDGYDDCHHSIDERQYNYPESCTNIRKYRLQCSSSEQPTCLLSEFMGTMTDECFNFYDEYFFGSNVRIEGITCFKQNDNQCQLFRNYIEMTTKNLTKEGINLFMESLRDNSYSRAIPYQYYCDSFWDLSTTLDESPQYCQQWVCPKKQYQCPKTGQCIDPAWICDDIWDCSDGSDEEGIFIINKLSPHNEAIVNLNKLKRMCEKLYKNRPLSTFCDYRKEYPCLRNVTNLEEELWNFTLHKPCIPPSQLGDGIIQCYGARDEKNTIKRIDFSDMLGNAFLCEKSNKTIDYVRACTRIVSCPDFEDAHGCLMDSVPDSALTDSNLCGYDPFDVFCLNGECKRYVRCNYQFDCESGEDEYMCYSDGDTQELDAIDQFSYRRRREVDTKSTPRSLKISNIPSSLDSIIENENMAMKQTTDDKFVSQKSQNESFNKLQIAYNCNRGVTVHVLENNNLSCFCPPSYYGEHCEYYSDRLTIVTHINYTNSPYTNIDDDSVVLQVLALFLFDDQVIDHYNFRVRPVDEINTYIKHKFFLLYSRSEKSLNHRRKRYFNRTDIINNQPYSVRFEIYTLTVGQNNSVPLVFKYHTLCREKLIHTGVKCFRDDDYLCICEEDYYRAECFGYDGSLDRCNYCLSGGYCVRGDVTNHVDFKCLCPRCHHVKS</sequence>
<dbReference type="Pfam" id="PF00057">
    <property type="entry name" value="Ldl_recept_a"/>
    <property type="match status" value="1"/>
</dbReference>
<evidence type="ECO:0000256" key="6">
    <source>
        <dbReference type="ARBA" id="ARBA00023157"/>
    </source>
</evidence>
<feature type="disulfide bond" evidence="7">
    <location>
        <begin position="105"/>
        <end position="117"/>
    </location>
</feature>
<evidence type="ECO:0000256" key="4">
    <source>
        <dbReference type="ARBA" id="ARBA00022989"/>
    </source>
</evidence>
<feature type="disulfide bond" evidence="7">
    <location>
        <begin position="147"/>
        <end position="159"/>
    </location>
</feature>
<dbReference type="InterPro" id="IPR000742">
    <property type="entry name" value="EGF"/>
</dbReference>
<evidence type="ECO:0000256" key="2">
    <source>
        <dbReference type="ARBA" id="ARBA00022692"/>
    </source>
</evidence>
<protein>
    <recommendedName>
        <fullName evidence="8">EGF-like domain-containing protein</fullName>
    </recommendedName>
</protein>
<organism evidence="9 10">
    <name type="scientific">Rotaria sordida</name>
    <dbReference type="NCBI Taxonomy" id="392033"/>
    <lineage>
        <taxon>Eukaryota</taxon>
        <taxon>Metazoa</taxon>
        <taxon>Spiralia</taxon>
        <taxon>Gnathifera</taxon>
        <taxon>Rotifera</taxon>
        <taxon>Eurotatoria</taxon>
        <taxon>Bdelloidea</taxon>
        <taxon>Philodinida</taxon>
        <taxon>Philodinidae</taxon>
        <taxon>Rotaria</taxon>
    </lineage>
</organism>
<evidence type="ECO:0000256" key="7">
    <source>
        <dbReference type="PROSITE-ProRule" id="PRU00124"/>
    </source>
</evidence>
<dbReference type="PROSITE" id="PS00022">
    <property type="entry name" value="EGF_1"/>
    <property type="match status" value="1"/>
</dbReference>
<dbReference type="Proteomes" id="UP000663864">
    <property type="component" value="Unassembled WGS sequence"/>
</dbReference>
<keyword evidence="4" id="KW-1133">Transmembrane helix</keyword>
<dbReference type="InterPro" id="IPR050685">
    <property type="entry name" value="LDLR"/>
</dbReference>
<evidence type="ECO:0000256" key="3">
    <source>
        <dbReference type="ARBA" id="ARBA00022737"/>
    </source>
</evidence>
<dbReference type="SUPFAM" id="SSF57196">
    <property type="entry name" value="EGF/Laminin"/>
    <property type="match status" value="1"/>
</dbReference>
<comment type="subcellular location">
    <subcellularLocation>
        <location evidence="1">Membrane</location>
        <topology evidence="1">Single-pass membrane protein</topology>
    </subcellularLocation>
</comment>
<dbReference type="SUPFAM" id="SSF57424">
    <property type="entry name" value="LDL receptor-like module"/>
    <property type="match status" value="1"/>
</dbReference>
<keyword evidence="2" id="KW-0812">Transmembrane</keyword>
<dbReference type="EMBL" id="CAJNOT010002090">
    <property type="protein sequence ID" value="CAF1283282.1"/>
    <property type="molecule type" value="Genomic_DNA"/>
</dbReference>
<dbReference type="Gene3D" id="4.10.400.10">
    <property type="entry name" value="Low-density Lipoprotein Receptor"/>
    <property type="match status" value="2"/>
</dbReference>
<dbReference type="PANTHER" id="PTHR24270">
    <property type="entry name" value="LOW-DENSITY LIPOPROTEIN RECEPTOR-RELATED"/>
    <property type="match status" value="1"/>
</dbReference>
<evidence type="ECO:0000313" key="9">
    <source>
        <dbReference type="EMBL" id="CAF1283282.1"/>
    </source>
</evidence>
<feature type="disulfide bond" evidence="7">
    <location>
        <begin position="124"/>
        <end position="139"/>
    </location>
</feature>
<gene>
    <name evidence="9" type="ORF">ZHD862_LOCUS27046</name>
</gene>
<evidence type="ECO:0000259" key="8">
    <source>
        <dbReference type="PROSITE" id="PS00022"/>
    </source>
</evidence>
<evidence type="ECO:0000313" key="10">
    <source>
        <dbReference type="Proteomes" id="UP000663864"/>
    </source>
</evidence>